<evidence type="ECO:0000256" key="2">
    <source>
        <dbReference type="SAM" id="SignalP"/>
    </source>
</evidence>
<dbReference type="GO" id="GO:0055085">
    <property type="term" value="P:transmembrane transport"/>
    <property type="evidence" value="ECO:0007669"/>
    <property type="project" value="InterPro"/>
</dbReference>
<dbReference type="Proteomes" id="UP000184226">
    <property type="component" value="Unassembled WGS sequence"/>
</dbReference>
<dbReference type="CDD" id="cd13602">
    <property type="entry name" value="PBP2_TRAP_BpDctp6_7"/>
    <property type="match status" value="1"/>
</dbReference>
<gene>
    <name evidence="3" type="ORF">SAMN04488135_102234</name>
</gene>
<dbReference type="STRING" id="658167.SAMN04488135_102234"/>
<proteinExistence type="predicted"/>
<evidence type="ECO:0000313" key="3">
    <source>
        <dbReference type="EMBL" id="SHH11913.1"/>
    </source>
</evidence>
<dbReference type="AlphaFoldDB" id="A0A1M5QEF5"/>
<evidence type="ECO:0000256" key="1">
    <source>
        <dbReference type="ARBA" id="ARBA00022729"/>
    </source>
</evidence>
<accession>A0A1M5QEF5</accession>
<dbReference type="SUPFAM" id="SSF53850">
    <property type="entry name" value="Periplasmic binding protein-like II"/>
    <property type="match status" value="1"/>
</dbReference>
<name>A0A1M5QEF5_9BURK</name>
<dbReference type="PANTHER" id="PTHR33376:SF5">
    <property type="entry name" value="EXTRACYTOPLASMIC SOLUTE RECEPTOR PROTEIN"/>
    <property type="match status" value="1"/>
</dbReference>
<dbReference type="NCBIfam" id="NF037995">
    <property type="entry name" value="TRAP_S1"/>
    <property type="match status" value="1"/>
</dbReference>
<dbReference type="InterPro" id="IPR038404">
    <property type="entry name" value="TRAP_DctP_sf"/>
</dbReference>
<dbReference type="Pfam" id="PF03480">
    <property type="entry name" value="DctP"/>
    <property type="match status" value="1"/>
</dbReference>
<dbReference type="PANTHER" id="PTHR33376">
    <property type="match status" value="1"/>
</dbReference>
<dbReference type="Gene3D" id="3.40.190.170">
    <property type="entry name" value="Bacterial extracellular solute-binding protein, family 7"/>
    <property type="match status" value="1"/>
</dbReference>
<protein>
    <submittedName>
        <fullName evidence="3">TRAP-type C4-dicarboxylate transport system, substrate-binding protein</fullName>
    </submittedName>
</protein>
<keyword evidence="4" id="KW-1185">Reference proteome</keyword>
<keyword evidence="1 2" id="KW-0732">Signal</keyword>
<sequence length="361" mass="39699">MKRSYQHPAVPRTLSKARKEGFVRKLAGAALCMGGLFFAASPASAQEYDLTMSVIVSPGDGYSILTQSVPERVAKATNGKVKVTVSDSLVPPAQIATAIREGRVDMSAALHTYLAADEPRMGIFNLPGLINTAQEYKKVGDAFWFEDTKKIWQEKWGAIVLANGVWCTQQLFSKEPIKTLEDFKGKRLRVHNPQTAEVVNALGGKPVPLPVPEIYPALERGVIDGLFTSTCVGNALEYWRLAKNVQNWSLGPLNGWAILANPASWNSLPPEVQQQVAGVMAQIQEEAFSRYDEFVGNAMKKMESEGVTFWVAPDAERDRLMQAKYIGPSYDAWYKRAKEVGFDGKAYIEKVRAVLGKPSGG</sequence>
<reference evidence="3 4" key="1">
    <citation type="submission" date="2016-11" db="EMBL/GenBank/DDBJ databases">
        <authorList>
            <person name="Jaros S."/>
            <person name="Januszkiewicz K."/>
            <person name="Wedrychowicz H."/>
        </authorList>
    </citation>
    <scope>NUCLEOTIDE SEQUENCE [LARGE SCALE GENOMIC DNA]</scope>
    <source>
        <strain evidence="3 4">CGMCC 1.10190</strain>
    </source>
</reference>
<feature type="signal peptide" evidence="2">
    <location>
        <begin position="1"/>
        <end position="45"/>
    </location>
</feature>
<feature type="chain" id="PRO_5013087411" evidence="2">
    <location>
        <begin position="46"/>
        <end position="361"/>
    </location>
</feature>
<dbReference type="InterPro" id="IPR018389">
    <property type="entry name" value="DctP_fam"/>
</dbReference>
<evidence type="ECO:0000313" key="4">
    <source>
        <dbReference type="Proteomes" id="UP000184226"/>
    </source>
</evidence>
<organism evidence="3 4">
    <name type="scientific">Pollutimonas bauzanensis</name>
    <dbReference type="NCBI Taxonomy" id="658167"/>
    <lineage>
        <taxon>Bacteria</taxon>
        <taxon>Pseudomonadati</taxon>
        <taxon>Pseudomonadota</taxon>
        <taxon>Betaproteobacteria</taxon>
        <taxon>Burkholderiales</taxon>
        <taxon>Alcaligenaceae</taxon>
        <taxon>Pollutimonas</taxon>
    </lineage>
</organism>
<dbReference type="EMBL" id="FQXE01000002">
    <property type="protein sequence ID" value="SHH11913.1"/>
    <property type="molecule type" value="Genomic_DNA"/>
</dbReference>